<comment type="subcellular location">
    <subcellularLocation>
        <location evidence="1">Mitochondrion inner membrane</location>
        <topology evidence="1">Multi-pass membrane protein</topology>
    </subcellularLocation>
</comment>
<dbReference type="PANTHER" id="PTHR31068">
    <property type="entry name" value="MITOCHONDRIAL DISTRIBUTION AND MORPHOLOGY PROTEIN 31"/>
    <property type="match status" value="1"/>
</dbReference>
<keyword evidence="4" id="KW-0999">Mitochondrion inner membrane</keyword>
<keyword evidence="7" id="KW-0496">Mitochondrion</keyword>
<dbReference type="AlphaFoldDB" id="A0AAV5QEB3"/>
<keyword evidence="3 10" id="KW-0812">Transmembrane</keyword>
<dbReference type="RefSeq" id="XP_064849996.1">
    <property type="nucleotide sequence ID" value="XM_064993924.1"/>
</dbReference>
<dbReference type="Proteomes" id="UP001360560">
    <property type="component" value="Unassembled WGS sequence"/>
</dbReference>
<keyword evidence="6 10" id="KW-1133">Transmembrane helix</keyword>
<evidence type="ECO:0000256" key="8">
    <source>
        <dbReference type="ARBA" id="ARBA00023136"/>
    </source>
</evidence>
<evidence type="ECO:0000256" key="1">
    <source>
        <dbReference type="ARBA" id="ARBA00004448"/>
    </source>
</evidence>
<dbReference type="GO" id="GO:0000001">
    <property type="term" value="P:mitochondrion inheritance"/>
    <property type="evidence" value="ECO:0007669"/>
    <property type="project" value="InterPro"/>
</dbReference>
<gene>
    <name evidence="11" type="ORF">DASC09_003210</name>
</gene>
<evidence type="ECO:0000256" key="5">
    <source>
        <dbReference type="ARBA" id="ARBA00022946"/>
    </source>
</evidence>
<evidence type="ECO:0000256" key="6">
    <source>
        <dbReference type="ARBA" id="ARBA00022989"/>
    </source>
</evidence>
<dbReference type="InterPro" id="IPR012571">
    <property type="entry name" value="Mdm31/Mdm32"/>
</dbReference>
<reference evidence="11 12" key="1">
    <citation type="journal article" date="2023" name="Elife">
        <title>Identification of key yeast species and microbe-microbe interactions impacting larval growth of Drosophila in the wild.</title>
        <authorList>
            <person name="Mure A."/>
            <person name="Sugiura Y."/>
            <person name="Maeda R."/>
            <person name="Honda K."/>
            <person name="Sakurai N."/>
            <person name="Takahashi Y."/>
            <person name="Watada M."/>
            <person name="Katoh T."/>
            <person name="Gotoh A."/>
            <person name="Gotoh Y."/>
            <person name="Taniguchi I."/>
            <person name="Nakamura K."/>
            <person name="Hayashi T."/>
            <person name="Katayama T."/>
            <person name="Uemura T."/>
            <person name="Hattori Y."/>
        </authorList>
    </citation>
    <scope>NUCLEOTIDE SEQUENCE [LARGE SCALE GENOMIC DNA]</scope>
    <source>
        <strain evidence="11 12">SC-9</strain>
    </source>
</reference>
<protein>
    <submittedName>
        <fullName evidence="11">Mdm31 protein</fullName>
    </submittedName>
</protein>
<evidence type="ECO:0000313" key="12">
    <source>
        <dbReference type="Proteomes" id="UP001360560"/>
    </source>
</evidence>
<feature type="transmembrane region" description="Helical" evidence="10">
    <location>
        <begin position="110"/>
        <end position="128"/>
    </location>
</feature>
<evidence type="ECO:0000256" key="3">
    <source>
        <dbReference type="ARBA" id="ARBA00022692"/>
    </source>
</evidence>
<keyword evidence="12" id="KW-1185">Reference proteome</keyword>
<evidence type="ECO:0000313" key="11">
    <source>
        <dbReference type="EMBL" id="GMM32996.1"/>
    </source>
</evidence>
<dbReference type="EMBL" id="BTFZ01000001">
    <property type="protein sequence ID" value="GMM32996.1"/>
    <property type="molecule type" value="Genomic_DNA"/>
</dbReference>
<comment type="function">
    <text evidence="9">Involved in the organization of the mitochondrial membranes and the global structure of the mitochondria. Also required for mitochondrial distribution and mobility as well as for the maintenance of mitochondrial DNA nucleoids structures.</text>
</comment>
<dbReference type="Pfam" id="PF08118">
    <property type="entry name" value="MDM31_MDM32"/>
    <property type="match status" value="1"/>
</dbReference>
<evidence type="ECO:0000256" key="2">
    <source>
        <dbReference type="ARBA" id="ARBA00005687"/>
    </source>
</evidence>
<sequence length="550" mass="63929">MILGRRKVLSWRKVYGVATAGVQNYGSGRLAMMAAIKHTTTKTQSISSRFYSTEDHRSSFNFGNISEKLNELKNVAGVSKRALRQQYNEHYYQQYYQNLTKERSQRFKRYFSIILAAVVSWIVFSYVYNKQIKEFIARTLGNYITKNSRFTVIFEEASILPGWNKIYFKKCFISKRPKSAKKFVKGSQQDAIDNAVKEQESAVEDYDDGNYTQYDLTINEINMSISFTKWFNSKGILKDVEMKGVRGIIDRTHVNWDPNDDARNYLNVPSPGDFNIENFQIEDFLVTLYQPGGFRPFNISIFNCQLSKLRQNWFLLDFLSANNINGSYDGSLFTINKIFDQQKNDYFTRCRIDGLNVDHLNAGMDGPLGWIVKGTVDMCGDIRVPRNNHKVQEFFKLIKDEMAENIFGSDSANDVSEDYEREYKAYYHEDDKFGLRLRLQLNNVKAKIPLFTNELSYINFALMRPIVGYINSRQTFVAINCEVIKSMKDFNGSWTIYDSLLMDDISEKVYEEFGNYVIDEEQKSKRVKKIGFWALQIMLQVFLFGLSSIG</sequence>
<evidence type="ECO:0000256" key="4">
    <source>
        <dbReference type="ARBA" id="ARBA00022792"/>
    </source>
</evidence>
<dbReference type="GO" id="GO:0007005">
    <property type="term" value="P:mitochondrion organization"/>
    <property type="evidence" value="ECO:0007669"/>
    <property type="project" value="InterPro"/>
</dbReference>
<name>A0AAV5QEB3_9ASCO</name>
<dbReference type="GO" id="GO:0005743">
    <property type="term" value="C:mitochondrial inner membrane"/>
    <property type="evidence" value="ECO:0007669"/>
    <property type="project" value="UniProtKB-SubCell"/>
</dbReference>
<evidence type="ECO:0000256" key="9">
    <source>
        <dbReference type="ARBA" id="ARBA00025191"/>
    </source>
</evidence>
<comment type="caution">
    <text evidence="11">The sequence shown here is derived from an EMBL/GenBank/DDBJ whole genome shotgun (WGS) entry which is preliminary data.</text>
</comment>
<dbReference type="PANTHER" id="PTHR31068:SF0">
    <property type="entry name" value="MITOCHONDRIAL DISTRIBUTION AND MORPHOLOGY PROTEIN 31"/>
    <property type="match status" value="1"/>
</dbReference>
<evidence type="ECO:0000256" key="7">
    <source>
        <dbReference type="ARBA" id="ARBA00023128"/>
    </source>
</evidence>
<proteinExistence type="inferred from homology"/>
<accession>A0AAV5QEB3</accession>
<keyword evidence="8 10" id="KW-0472">Membrane</keyword>
<organism evidence="11 12">
    <name type="scientific">Saccharomycopsis crataegensis</name>
    <dbReference type="NCBI Taxonomy" id="43959"/>
    <lineage>
        <taxon>Eukaryota</taxon>
        <taxon>Fungi</taxon>
        <taxon>Dikarya</taxon>
        <taxon>Ascomycota</taxon>
        <taxon>Saccharomycotina</taxon>
        <taxon>Saccharomycetes</taxon>
        <taxon>Saccharomycopsidaceae</taxon>
        <taxon>Saccharomycopsis</taxon>
    </lineage>
</organism>
<comment type="similarity">
    <text evidence="2">Belongs to the MDM31/MDM32 family.</text>
</comment>
<evidence type="ECO:0000256" key="10">
    <source>
        <dbReference type="SAM" id="Phobius"/>
    </source>
</evidence>
<keyword evidence="5" id="KW-0809">Transit peptide</keyword>
<dbReference type="GeneID" id="90070975"/>